<proteinExistence type="predicted"/>
<accession>A0ABS9JYF0</accession>
<evidence type="ECO:0000313" key="2">
    <source>
        <dbReference type="Proteomes" id="UP001165384"/>
    </source>
</evidence>
<evidence type="ECO:0008006" key="3">
    <source>
        <dbReference type="Google" id="ProtNLM"/>
    </source>
</evidence>
<comment type="caution">
    <text evidence="1">The sequence shown here is derived from an EMBL/GenBank/DDBJ whole genome shotgun (WGS) entry which is preliminary data.</text>
</comment>
<gene>
    <name evidence="1" type="ORF">LZ012_02560</name>
</gene>
<name>A0ABS9JYF0_9RHOO</name>
<reference evidence="1" key="1">
    <citation type="submission" date="2022-01" db="EMBL/GenBank/DDBJ databases">
        <authorList>
            <person name="Jo J.-H."/>
            <person name="Im W.-T."/>
        </authorList>
    </citation>
    <scope>NUCLEOTIDE SEQUENCE</scope>
    <source>
        <strain evidence="1">XY25</strain>
    </source>
</reference>
<protein>
    <recommendedName>
        <fullName evidence="3">Zinc-dependent peptidase</fullName>
    </recommendedName>
</protein>
<dbReference type="EMBL" id="JAKLTN010000001">
    <property type="protein sequence ID" value="MCG2575874.1"/>
    <property type="molecule type" value="Genomic_DNA"/>
</dbReference>
<dbReference type="RefSeq" id="WP_275707244.1">
    <property type="nucleotide sequence ID" value="NZ_JAKLTN010000001.1"/>
</dbReference>
<organism evidence="1 2">
    <name type="scientific">Dechloromonas hankyongensis</name>
    <dbReference type="NCBI Taxonomy" id="2908002"/>
    <lineage>
        <taxon>Bacteria</taxon>
        <taxon>Pseudomonadati</taxon>
        <taxon>Pseudomonadota</taxon>
        <taxon>Betaproteobacteria</taxon>
        <taxon>Rhodocyclales</taxon>
        <taxon>Azonexaceae</taxon>
        <taxon>Dechloromonas</taxon>
    </lineage>
</organism>
<evidence type="ECO:0000313" key="1">
    <source>
        <dbReference type="EMBL" id="MCG2575874.1"/>
    </source>
</evidence>
<sequence>MVIERCTLSIASATQFLAGSTSKRIPYEIVHGLLLALRGWISRPAVITTAISQDLYRGFFFRGVDPHFHTLAEAFLEVSFEADLVQISLPQIYRHRPLYNTPLYHELGHFIDQHHGITDRSLTLYDEHWQLPGLELDSLSNASLQAIQKNHRGEYFADLFAVSFAGTAFSGFLDAFAGDSPAGISHPATAERLRVVEDFLEGKPNAVVELFQTTLSALELPNLQLQFEVPDVTEFFDNVRPYPLTSDRQVHGIFDSSWRYLENIWAHPNGHWEDLGNNDKIEQAINDLVEKSIRNRMISMKWRGHASS</sequence>
<keyword evidence="2" id="KW-1185">Reference proteome</keyword>
<dbReference type="Proteomes" id="UP001165384">
    <property type="component" value="Unassembled WGS sequence"/>
</dbReference>